<feature type="region of interest" description="Disordered" evidence="13">
    <location>
        <begin position="396"/>
        <end position="421"/>
    </location>
</feature>
<dbReference type="GO" id="GO:0006999">
    <property type="term" value="P:nuclear pore organization"/>
    <property type="evidence" value="ECO:0007669"/>
    <property type="project" value="TreeGrafter"/>
</dbReference>
<protein>
    <recommendedName>
        <fullName evidence="17">Nucleoporin protein Ndc1-Nup</fullName>
    </recommendedName>
</protein>
<dbReference type="GO" id="GO:0051028">
    <property type="term" value="P:mRNA transport"/>
    <property type="evidence" value="ECO:0007669"/>
    <property type="project" value="UniProtKB-KW"/>
</dbReference>
<evidence type="ECO:0000256" key="14">
    <source>
        <dbReference type="SAM" id="Phobius"/>
    </source>
</evidence>
<evidence type="ECO:0000256" key="11">
    <source>
        <dbReference type="ARBA" id="ARBA00023136"/>
    </source>
</evidence>
<comment type="subcellular location">
    <subcellularLocation>
        <location evidence="1">Nucleus membrane</location>
        <topology evidence="1">Multi-pass membrane protein</topology>
    </subcellularLocation>
    <subcellularLocation>
        <location evidence="2">Nucleus</location>
        <location evidence="2">Nuclear pore complex</location>
    </subcellularLocation>
</comment>
<feature type="compositionally biased region" description="Low complexity" evidence="13">
    <location>
        <begin position="398"/>
        <end position="413"/>
    </location>
</feature>
<accession>A0A550C2P6</accession>
<evidence type="ECO:0000256" key="6">
    <source>
        <dbReference type="ARBA" id="ARBA00022816"/>
    </source>
</evidence>
<dbReference type="PANTHER" id="PTHR13269">
    <property type="entry name" value="NUCLEOPORIN NDC1"/>
    <property type="match status" value="1"/>
</dbReference>
<keyword evidence="8 14" id="KW-1133">Transmembrane helix</keyword>
<dbReference type="GO" id="GO:0031965">
    <property type="term" value="C:nuclear membrane"/>
    <property type="evidence" value="ECO:0007669"/>
    <property type="project" value="UniProtKB-SubCell"/>
</dbReference>
<comment type="similarity">
    <text evidence="3">Belongs to the NDC1 family.</text>
</comment>
<evidence type="ECO:0000256" key="3">
    <source>
        <dbReference type="ARBA" id="ARBA00005760"/>
    </source>
</evidence>
<keyword evidence="4" id="KW-0813">Transport</keyword>
<dbReference type="OrthoDB" id="67850at2759"/>
<evidence type="ECO:0000256" key="8">
    <source>
        <dbReference type="ARBA" id="ARBA00022989"/>
    </source>
</evidence>
<comment type="caution">
    <text evidence="15">The sequence shown here is derived from an EMBL/GenBank/DDBJ whole genome shotgun (WGS) entry which is preliminary data.</text>
</comment>
<evidence type="ECO:0000313" key="16">
    <source>
        <dbReference type="Proteomes" id="UP000320762"/>
    </source>
</evidence>
<evidence type="ECO:0000256" key="4">
    <source>
        <dbReference type="ARBA" id="ARBA00022448"/>
    </source>
</evidence>
<keyword evidence="10" id="KW-0906">Nuclear pore complex</keyword>
<dbReference type="InterPro" id="IPR019049">
    <property type="entry name" value="Nucleoporin_prot_Ndc1/Nup"/>
</dbReference>
<evidence type="ECO:0008006" key="17">
    <source>
        <dbReference type="Google" id="ProtNLM"/>
    </source>
</evidence>
<evidence type="ECO:0000256" key="10">
    <source>
        <dbReference type="ARBA" id="ARBA00023132"/>
    </source>
</evidence>
<gene>
    <name evidence="15" type="ORF">BD626DRAFT_509640</name>
</gene>
<keyword evidence="11 14" id="KW-0472">Membrane</keyword>
<evidence type="ECO:0000256" key="5">
    <source>
        <dbReference type="ARBA" id="ARBA00022692"/>
    </source>
</evidence>
<feature type="transmembrane region" description="Helical" evidence="14">
    <location>
        <begin position="76"/>
        <end position="95"/>
    </location>
</feature>
<name>A0A550C2P6_9AGAR</name>
<keyword evidence="5 14" id="KW-0812">Transmembrane</keyword>
<dbReference type="STRING" id="97359.A0A550C2P6"/>
<keyword evidence="6" id="KW-0509">mRNA transport</keyword>
<dbReference type="GO" id="GO:0005816">
    <property type="term" value="C:spindle pole body"/>
    <property type="evidence" value="ECO:0007669"/>
    <property type="project" value="TreeGrafter"/>
</dbReference>
<evidence type="ECO:0000256" key="2">
    <source>
        <dbReference type="ARBA" id="ARBA00004567"/>
    </source>
</evidence>
<feature type="transmembrane region" description="Helical" evidence="14">
    <location>
        <begin position="42"/>
        <end position="64"/>
    </location>
</feature>
<evidence type="ECO:0000256" key="13">
    <source>
        <dbReference type="SAM" id="MobiDB-lite"/>
    </source>
</evidence>
<dbReference type="GO" id="GO:0030674">
    <property type="term" value="F:protein-macromolecule adaptor activity"/>
    <property type="evidence" value="ECO:0007669"/>
    <property type="project" value="TreeGrafter"/>
</dbReference>
<dbReference type="Pfam" id="PF09531">
    <property type="entry name" value="Ndc1_Nup"/>
    <property type="match status" value="2"/>
</dbReference>
<keyword evidence="7" id="KW-0653">Protein transport</keyword>
<reference evidence="15 16" key="1">
    <citation type="journal article" date="2019" name="New Phytol.">
        <title>Comparative genomics reveals unique wood-decay strategies and fruiting body development in the Schizophyllaceae.</title>
        <authorList>
            <person name="Almasi E."/>
            <person name="Sahu N."/>
            <person name="Krizsan K."/>
            <person name="Balint B."/>
            <person name="Kovacs G.M."/>
            <person name="Kiss B."/>
            <person name="Cseklye J."/>
            <person name="Drula E."/>
            <person name="Henrissat B."/>
            <person name="Nagy I."/>
            <person name="Chovatia M."/>
            <person name="Adam C."/>
            <person name="LaButti K."/>
            <person name="Lipzen A."/>
            <person name="Riley R."/>
            <person name="Grigoriev I.V."/>
            <person name="Nagy L.G."/>
        </authorList>
    </citation>
    <scope>NUCLEOTIDE SEQUENCE [LARGE SCALE GENOMIC DNA]</scope>
    <source>
        <strain evidence="15 16">NL-1724</strain>
    </source>
</reference>
<keyword evidence="12" id="KW-0539">Nucleus</keyword>
<evidence type="ECO:0000313" key="15">
    <source>
        <dbReference type="EMBL" id="TRM59067.1"/>
    </source>
</evidence>
<keyword evidence="9" id="KW-0811">Translocation</keyword>
<feature type="region of interest" description="Disordered" evidence="13">
    <location>
        <begin position="1"/>
        <end position="24"/>
    </location>
</feature>
<dbReference type="EMBL" id="VDMD01000031">
    <property type="protein sequence ID" value="TRM59067.1"/>
    <property type="molecule type" value="Genomic_DNA"/>
</dbReference>
<feature type="transmembrane region" description="Helical" evidence="14">
    <location>
        <begin position="126"/>
        <end position="144"/>
    </location>
</feature>
<sequence>MSAHSTPLRALPSKMFSKSSPSLPPATQVYEPLVKATLAQRLMFWVFPWSLATSTAVCGVWVWWSAGYGLVDSLQAAVLRGVVAWVVCATPAMLLRKVGLTVSRTSAGSPAQVFQSALARSGSRRTLIALMVSATIFGAFYAALEHATDSTRRLSVFVNSKKHPHYINGRYLYLLMSQIAVANVFFLRLVLRDRLVFPWIAPVLTHQPFLQVPILSAIAALPFSGLLFVLGRLGLALLYRVPVLPVLLRPFTAHFLRGSWAIALPIKHVGLLGSCVVVGALTTALWEAVFYLFDSFISMPITAAQGAPDAPVAIAAGVTSPSSELMQALAFRELRTFATAPAPSGAMAAAPASDAAFAGALFADQRFSPPLWTHVVRPALLLLGQDYRRLVRRGKPEPATLPSATAASATPSTPAKPPGKEAPLLRASIFKHAPPSPASVVADALAADSPLARRVPDLFREAGEGAEGVFGKVVEPVRGFMARPAEAIAGPVRGAITEPVKETQEAVREAVADAKGLVAQARSWLQVPEPLTEWWAGERPGRIAAGMLPRRETDAVVVDGEWRIILHVWFFSLFSTLPLWRRAKGHPKILEAMLSFLGAIEAYQKELNARYTPPTPDMKPEELRESEAMREEIERAGAAFACVTDALKAGVTRIVKTFGNKLSSFRFPPATARRLQEFVDHRPE</sequence>
<dbReference type="GO" id="GO:0070762">
    <property type="term" value="C:nuclear pore transmembrane ring"/>
    <property type="evidence" value="ECO:0007669"/>
    <property type="project" value="TreeGrafter"/>
</dbReference>
<dbReference type="GO" id="GO:0015031">
    <property type="term" value="P:protein transport"/>
    <property type="evidence" value="ECO:0007669"/>
    <property type="project" value="UniProtKB-KW"/>
</dbReference>
<evidence type="ECO:0000256" key="1">
    <source>
        <dbReference type="ARBA" id="ARBA00004232"/>
    </source>
</evidence>
<keyword evidence="16" id="KW-1185">Reference proteome</keyword>
<evidence type="ECO:0000256" key="9">
    <source>
        <dbReference type="ARBA" id="ARBA00023010"/>
    </source>
</evidence>
<feature type="transmembrane region" description="Helical" evidence="14">
    <location>
        <begin position="171"/>
        <end position="191"/>
    </location>
</feature>
<feature type="transmembrane region" description="Helical" evidence="14">
    <location>
        <begin position="212"/>
        <end position="231"/>
    </location>
</feature>
<dbReference type="GO" id="GO:0070631">
    <property type="term" value="P:spindle pole body localization"/>
    <property type="evidence" value="ECO:0007669"/>
    <property type="project" value="TreeGrafter"/>
</dbReference>
<proteinExistence type="inferred from homology"/>
<dbReference type="Proteomes" id="UP000320762">
    <property type="component" value="Unassembled WGS sequence"/>
</dbReference>
<evidence type="ECO:0000256" key="12">
    <source>
        <dbReference type="ARBA" id="ARBA00023242"/>
    </source>
</evidence>
<evidence type="ECO:0000256" key="7">
    <source>
        <dbReference type="ARBA" id="ARBA00022927"/>
    </source>
</evidence>
<feature type="transmembrane region" description="Helical" evidence="14">
    <location>
        <begin position="268"/>
        <end position="293"/>
    </location>
</feature>
<dbReference type="PANTHER" id="PTHR13269:SF6">
    <property type="entry name" value="NUCLEOPORIN NDC1"/>
    <property type="match status" value="1"/>
</dbReference>
<organism evidence="15 16">
    <name type="scientific">Schizophyllum amplum</name>
    <dbReference type="NCBI Taxonomy" id="97359"/>
    <lineage>
        <taxon>Eukaryota</taxon>
        <taxon>Fungi</taxon>
        <taxon>Dikarya</taxon>
        <taxon>Basidiomycota</taxon>
        <taxon>Agaricomycotina</taxon>
        <taxon>Agaricomycetes</taxon>
        <taxon>Agaricomycetidae</taxon>
        <taxon>Agaricales</taxon>
        <taxon>Schizophyllaceae</taxon>
        <taxon>Schizophyllum</taxon>
    </lineage>
</organism>
<dbReference type="AlphaFoldDB" id="A0A550C2P6"/>